<dbReference type="Proteomes" id="UP000608345">
    <property type="component" value="Unassembled WGS sequence"/>
</dbReference>
<dbReference type="InterPro" id="IPR008407">
    <property type="entry name" value="Brnchd-chn_aa_trnsp_AzlD"/>
</dbReference>
<keyword evidence="1" id="KW-1133">Transmembrane helix</keyword>
<protein>
    <recommendedName>
        <fullName evidence="4">Branched-chain amino acid transport</fullName>
    </recommendedName>
</protein>
<name>A0A918MZ15_9BURK</name>
<proteinExistence type="predicted"/>
<evidence type="ECO:0000313" key="3">
    <source>
        <dbReference type="Proteomes" id="UP000608345"/>
    </source>
</evidence>
<gene>
    <name evidence="2" type="ORF">GCM10011450_20780</name>
</gene>
<evidence type="ECO:0008006" key="4">
    <source>
        <dbReference type="Google" id="ProtNLM"/>
    </source>
</evidence>
<organism evidence="2 3">
    <name type="scientific">Advenella faeciporci</name>
    <dbReference type="NCBI Taxonomy" id="797535"/>
    <lineage>
        <taxon>Bacteria</taxon>
        <taxon>Pseudomonadati</taxon>
        <taxon>Pseudomonadota</taxon>
        <taxon>Betaproteobacteria</taxon>
        <taxon>Burkholderiales</taxon>
        <taxon>Alcaligenaceae</taxon>
    </lineage>
</organism>
<feature type="transmembrane region" description="Helical" evidence="1">
    <location>
        <begin position="6"/>
        <end position="28"/>
    </location>
</feature>
<reference evidence="2" key="1">
    <citation type="journal article" date="2014" name="Int. J. Syst. Evol. Microbiol.">
        <title>Complete genome sequence of Corynebacterium casei LMG S-19264T (=DSM 44701T), isolated from a smear-ripened cheese.</title>
        <authorList>
            <consortium name="US DOE Joint Genome Institute (JGI-PGF)"/>
            <person name="Walter F."/>
            <person name="Albersmeier A."/>
            <person name="Kalinowski J."/>
            <person name="Ruckert C."/>
        </authorList>
    </citation>
    <scope>NUCLEOTIDE SEQUENCE</scope>
    <source>
        <strain evidence="2">KCTC 23732</strain>
    </source>
</reference>
<evidence type="ECO:0000256" key="1">
    <source>
        <dbReference type="SAM" id="Phobius"/>
    </source>
</evidence>
<sequence>MQKYEYVIAMVAMGVFTYLMRALPFVLMQRSRLLSRLNSGRFAIMGPALLVSTTTVVLYSGLAETTSWQEVGAYVLAVLILFGVLKAAKNTGLAMLVGMLAYGFLMWLV</sequence>
<keyword evidence="1" id="KW-0472">Membrane</keyword>
<dbReference type="EMBL" id="BMYS01000015">
    <property type="protein sequence ID" value="GGW90365.1"/>
    <property type="molecule type" value="Genomic_DNA"/>
</dbReference>
<dbReference type="Pfam" id="PF05437">
    <property type="entry name" value="AzlD"/>
    <property type="match status" value="1"/>
</dbReference>
<dbReference type="RefSeq" id="WP_189385429.1">
    <property type="nucleotide sequence ID" value="NZ_BAABFY010000050.1"/>
</dbReference>
<accession>A0A918MZ15</accession>
<evidence type="ECO:0000313" key="2">
    <source>
        <dbReference type="EMBL" id="GGW90365.1"/>
    </source>
</evidence>
<keyword evidence="3" id="KW-1185">Reference proteome</keyword>
<feature type="transmembrane region" description="Helical" evidence="1">
    <location>
        <begin position="92"/>
        <end position="108"/>
    </location>
</feature>
<feature type="transmembrane region" description="Helical" evidence="1">
    <location>
        <begin position="68"/>
        <end position="85"/>
    </location>
</feature>
<keyword evidence="1" id="KW-0812">Transmembrane</keyword>
<feature type="transmembrane region" description="Helical" evidence="1">
    <location>
        <begin position="40"/>
        <end position="62"/>
    </location>
</feature>
<comment type="caution">
    <text evidence="2">The sequence shown here is derived from an EMBL/GenBank/DDBJ whole genome shotgun (WGS) entry which is preliminary data.</text>
</comment>
<reference evidence="2" key="2">
    <citation type="submission" date="2020-09" db="EMBL/GenBank/DDBJ databases">
        <authorList>
            <person name="Sun Q."/>
            <person name="Kim S."/>
        </authorList>
    </citation>
    <scope>NUCLEOTIDE SEQUENCE</scope>
    <source>
        <strain evidence="2">KCTC 23732</strain>
    </source>
</reference>
<dbReference type="AlphaFoldDB" id="A0A918MZ15"/>